<reference evidence="6 7" key="1">
    <citation type="submission" date="2015-07" db="EMBL/GenBank/DDBJ databases">
        <title>The genome of Habropoda laboriosa.</title>
        <authorList>
            <person name="Pan H."/>
            <person name="Kapheim K."/>
        </authorList>
    </citation>
    <scope>NUCLEOTIDE SEQUENCE [LARGE SCALE GENOMIC DNA]</scope>
    <source>
        <strain evidence="6">0110345459</strain>
    </source>
</reference>
<evidence type="ECO:0000256" key="1">
    <source>
        <dbReference type="ARBA" id="ARBA00008372"/>
    </source>
</evidence>
<feature type="region of interest" description="Disordered" evidence="3">
    <location>
        <begin position="543"/>
        <end position="565"/>
    </location>
</feature>
<dbReference type="Pfam" id="PF08675">
    <property type="entry name" value="RNA_bind"/>
    <property type="match status" value="1"/>
</dbReference>
<evidence type="ECO:0000313" key="7">
    <source>
        <dbReference type="Proteomes" id="UP000053825"/>
    </source>
</evidence>
<dbReference type="GO" id="GO:0046872">
    <property type="term" value="F:metal ion binding"/>
    <property type="evidence" value="ECO:0007669"/>
    <property type="project" value="InterPro"/>
</dbReference>
<proteinExistence type="inferred from homology"/>
<dbReference type="GO" id="GO:0005737">
    <property type="term" value="C:cytoplasm"/>
    <property type="evidence" value="ECO:0007669"/>
    <property type="project" value="InterPro"/>
</dbReference>
<dbReference type="GO" id="GO:0005634">
    <property type="term" value="C:nucleus"/>
    <property type="evidence" value="ECO:0007669"/>
    <property type="project" value="InterPro"/>
</dbReference>
<dbReference type="InterPro" id="IPR006941">
    <property type="entry name" value="RNase_CAF1"/>
</dbReference>
<dbReference type="OrthoDB" id="1432093at2759"/>
<keyword evidence="7" id="KW-1185">Reference proteome</keyword>
<dbReference type="InterPro" id="IPR012677">
    <property type="entry name" value="Nucleotide-bd_a/b_plait_sf"/>
</dbReference>
<dbReference type="Gene3D" id="3.30.1370.50">
    <property type="entry name" value="R3H-like domain"/>
    <property type="match status" value="1"/>
</dbReference>
<dbReference type="InterPro" id="IPR035979">
    <property type="entry name" value="RBD_domain_sf"/>
</dbReference>
<feature type="region of interest" description="Disordered" evidence="3">
    <location>
        <begin position="689"/>
        <end position="731"/>
    </location>
</feature>
<evidence type="ECO:0000256" key="3">
    <source>
        <dbReference type="SAM" id="MobiDB-lite"/>
    </source>
</evidence>
<keyword evidence="4" id="KW-0472">Membrane</keyword>
<dbReference type="GO" id="GO:1990431">
    <property type="term" value="P:priRNA 3'-end processing"/>
    <property type="evidence" value="ECO:0007669"/>
    <property type="project" value="TreeGrafter"/>
</dbReference>
<dbReference type="GO" id="GO:0004535">
    <property type="term" value="F:poly(A)-specific ribonuclease activity"/>
    <property type="evidence" value="ECO:0007669"/>
    <property type="project" value="InterPro"/>
</dbReference>
<feature type="non-terminal residue" evidence="6">
    <location>
        <position position="1"/>
    </location>
</feature>
<dbReference type="CDD" id="cd02637">
    <property type="entry name" value="R3H_PARN"/>
    <property type="match status" value="1"/>
</dbReference>
<dbReference type="STRING" id="597456.A0A0L7R0U2"/>
<dbReference type="GO" id="GO:0003723">
    <property type="term" value="F:RNA binding"/>
    <property type="evidence" value="ECO:0007669"/>
    <property type="project" value="InterPro"/>
</dbReference>
<dbReference type="InterPro" id="IPR012337">
    <property type="entry name" value="RNaseH-like_sf"/>
</dbReference>
<accession>A0A0L7R0U2</accession>
<dbReference type="InterPro" id="IPR051181">
    <property type="entry name" value="CAF1_poly(A)_ribonucleases"/>
</dbReference>
<dbReference type="InterPro" id="IPR034042">
    <property type="entry name" value="PARN_R3H"/>
</dbReference>
<dbReference type="SUPFAM" id="SSF54928">
    <property type="entry name" value="RNA-binding domain, RBD"/>
    <property type="match status" value="1"/>
</dbReference>
<dbReference type="PANTHER" id="PTHR15092:SF44">
    <property type="entry name" value="POLY(A)-SPECIFIC RIBONUCLEASE PARN"/>
    <property type="match status" value="1"/>
</dbReference>
<dbReference type="Gene3D" id="3.30.70.330">
    <property type="match status" value="1"/>
</dbReference>
<dbReference type="PANTHER" id="PTHR15092">
    <property type="entry name" value="POLY A -SPECIFIC RIBONUCLEASE/TARGET OF EGR1, MEMBER 1"/>
    <property type="match status" value="1"/>
</dbReference>
<feature type="domain" description="Poly(A)-specific ribonuclease RNA-binding" evidence="5">
    <location>
        <begin position="411"/>
        <end position="488"/>
    </location>
</feature>
<feature type="region of interest" description="Disordered" evidence="3">
    <location>
        <begin position="501"/>
        <end position="531"/>
    </location>
</feature>
<evidence type="ECO:0000259" key="5">
    <source>
        <dbReference type="Pfam" id="PF08675"/>
    </source>
</evidence>
<feature type="compositionally biased region" description="Low complexity" evidence="3">
    <location>
        <begin position="717"/>
        <end position="727"/>
    </location>
</feature>
<feature type="transmembrane region" description="Helical" evidence="4">
    <location>
        <begin position="781"/>
        <end position="799"/>
    </location>
</feature>
<dbReference type="Pfam" id="PF04857">
    <property type="entry name" value="CAF1"/>
    <property type="match status" value="1"/>
</dbReference>
<dbReference type="InterPro" id="IPR036397">
    <property type="entry name" value="RNaseH_sf"/>
</dbReference>
<dbReference type="GO" id="GO:1990432">
    <property type="term" value="P:siRNA 3'-end processing"/>
    <property type="evidence" value="ECO:0007669"/>
    <property type="project" value="TreeGrafter"/>
</dbReference>
<evidence type="ECO:0000256" key="2">
    <source>
        <dbReference type="SAM" id="Coils"/>
    </source>
</evidence>
<dbReference type="Proteomes" id="UP000053825">
    <property type="component" value="Unassembled WGS sequence"/>
</dbReference>
<evidence type="ECO:0000313" key="6">
    <source>
        <dbReference type="EMBL" id="KOC64462.1"/>
    </source>
</evidence>
<dbReference type="SUPFAM" id="SSF53098">
    <property type="entry name" value="Ribonuclease H-like"/>
    <property type="match status" value="1"/>
</dbReference>
<keyword evidence="4" id="KW-1133">Transmembrane helix</keyword>
<organism evidence="6 7">
    <name type="scientific">Habropoda laboriosa</name>
    <dbReference type="NCBI Taxonomy" id="597456"/>
    <lineage>
        <taxon>Eukaryota</taxon>
        <taxon>Metazoa</taxon>
        <taxon>Ecdysozoa</taxon>
        <taxon>Arthropoda</taxon>
        <taxon>Hexapoda</taxon>
        <taxon>Insecta</taxon>
        <taxon>Pterygota</taxon>
        <taxon>Neoptera</taxon>
        <taxon>Endopterygota</taxon>
        <taxon>Hymenoptera</taxon>
        <taxon>Apocrita</taxon>
        <taxon>Aculeata</taxon>
        <taxon>Apoidea</taxon>
        <taxon>Anthophila</taxon>
        <taxon>Apidae</taxon>
        <taxon>Habropoda</taxon>
    </lineage>
</organism>
<dbReference type="CDD" id="cd12428">
    <property type="entry name" value="RRM_PARN"/>
    <property type="match status" value="1"/>
</dbReference>
<gene>
    <name evidence="6" type="ORF">WH47_01046</name>
</gene>
<dbReference type="SUPFAM" id="SSF82708">
    <property type="entry name" value="R3H domain"/>
    <property type="match status" value="1"/>
</dbReference>
<sequence length="802" mass="91161">EVLVELDDVLKNATFLAIDGEFTGLNSGPDAAAFDTPAQYYAKLRAGSMDFLLIQFGLSVFTFNIETQKYSQRTYNFYVFPRPLNRAAPDCRFMCQASCISFLANQEFDFNKLFKLGIPYLTTNEEEKLMKRLEEKQKTRDETPEVLPISDVEKPQIEDICTRIDEFIKSDAEELTIDKCNAFVRRLVYQEVRMRWPNQLKVESKLENFVCSLVIQRLGSKDEEEQKEAEKKEKERMEIQHAAGLSILMRKIADSGKLIVGHNMLLDLCHIVHQFFGHLPESYREFKSLVHSLFPRLIDTKVICHSQQFKESVPSSNLNILLETISKPPFKMPEVEPVDNRSYSNLVDKCHEAGYDAYITAVCFVALSSYLGSLQDPKVPIVSSDSPLLNPFLNKLLILRLKDIPYINLVGKDPSPSRDHVFHITFPKDWKLSDIFQLFSPFGGVYVSWLSDTSAYVGLNRRDQINSVSKILGKTSTYRIQRYADYQATLEANLNIEERKRKLSSSEAVSTKKGENSVATNGVKTAQDDDGWEVATGNDLELSSEPIIPCPYPHERSRATSRPRGSNHEAVETFFLEQMKVVQKIRLKNSVSLPTDFRNDEKKDVVPKYTILKRNADIDRDTKVDDATKLSRTAEIRLSSTAKAERYNSLISGTRNNVSHLEKTKKHWSSKCTTQPVVQTGFCSNKSSVQVKSSASTKHKDVQRSIESSPRSRRTSRASLSPSASPDLRNHARRQVKMRQTIDGSRNALTTKEKHCSNVEKDKISEIDGRIEGTSSKGRNLFMTLAKILAVIFLYYIAIKTD</sequence>
<dbReference type="InterPro" id="IPR036867">
    <property type="entry name" value="R3H_dom_sf"/>
</dbReference>
<keyword evidence="4" id="KW-0812">Transmembrane</keyword>
<dbReference type="AlphaFoldDB" id="A0A0L7R0U2"/>
<feature type="coiled-coil region" evidence="2">
    <location>
        <begin position="215"/>
        <end position="242"/>
    </location>
</feature>
<protein>
    <submittedName>
        <fullName evidence="6">Poly(A)-specific ribonuclease PARN</fullName>
    </submittedName>
</protein>
<keyword evidence="2" id="KW-0175">Coiled coil</keyword>
<dbReference type="Gene3D" id="3.30.420.10">
    <property type="entry name" value="Ribonuclease H-like superfamily/Ribonuclease H"/>
    <property type="match status" value="2"/>
</dbReference>
<dbReference type="InterPro" id="IPR014789">
    <property type="entry name" value="PolyA-riboNase_RNA-binding"/>
</dbReference>
<evidence type="ECO:0000256" key="4">
    <source>
        <dbReference type="SAM" id="Phobius"/>
    </source>
</evidence>
<comment type="similarity">
    <text evidence="1">Belongs to the CAF1 family.</text>
</comment>
<name>A0A0L7R0U2_9HYME</name>
<dbReference type="EMBL" id="KQ414669">
    <property type="protein sequence ID" value="KOC64462.1"/>
    <property type="molecule type" value="Genomic_DNA"/>
</dbReference>
<dbReference type="GO" id="GO:0000289">
    <property type="term" value="P:nuclear-transcribed mRNA poly(A) tail shortening"/>
    <property type="evidence" value="ECO:0007669"/>
    <property type="project" value="TreeGrafter"/>
</dbReference>